<protein>
    <submittedName>
        <fullName evidence="1">Uncharacterized protein</fullName>
    </submittedName>
</protein>
<dbReference type="EMBL" id="NJGV01000009">
    <property type="protein sequence ID" value="OWY34579.1"/>
    <property type="molecule type" value="Genomic_DNA"/>
</dbReference>
<gene>
    <name evidence="1" type="ORF">CEJ45_12105</name>
</gene>
<evidence type="ECO:0000313" key="2">
    <source>
        <dbReference type="Proteomes" id="UP000214747"/>
    </source>
</evidence>
<dbReference type="AlphaFoldDB" id="A0A225STZ5"/>
<reference evidence="1 2" key="1">
    <citation type="journal article" date="2010" name="Int. J. Syst. Evol. Microbiol.">
        <title>Reclassification of Herbaspirillum putei as a later heterotypic synonym of Herbaspirillum huttiense, with the description of H. huttiense subsp. huttiense subsp. nov. and H. huttiense subsp. putei subsp. nov., comb. nov., and description of Herbaspirillum aquaticum sp. nov.</title>
        <authorList>
            <person name="Dobritsa A.P."/>
            <person name="Reddy M.C."/>
            <person name="Samadpour M."/>
        </authorList>
    </citation>
    <scope>NUCLEOTIDE SEQUENCE [LARGE SCALE GENOMIC DNA]</scope>
    <source>
        <strain evidence="1 2">IEH 4430</strain>
    </source>
</reference>
<proteinExistence type="predicted"/>
<evidence type="ECO:0000313" key="1">
    <source>
        <dbReference type="EMBL" id="OWY34579.1"/>
    </source>
</evidence>
<comment type="caution">
    <text evidence="1">The sequence shown here is derived from an EMBL/GenBank/DDBJ whole genome shotgun (WGS) entry which is preliminary data.</text>
</comment>
<keyword evidence="2" id="KW-1185">Reference proteome</keyword>
<dbReference type="RefSeq" id="WP_088755355.1">
    <property type="nucleotide sequence ID" value="NZ_NJGV01000009.1"/>
</dbReference>
<dbReference type="Proteomes" id="UP000214747">
    <property type="component" value="Unassembled WGS sequence"/>
</dbReference>
<organism evidence="1 2">
    <name type="scientific">Herbaspirillum aquaticum</name>
    <dbReference type="NCBI Taxonomy" id="568783"/>
    <lineage>
        <taxon>Bacteria</taxon>
        <taxon>Pseudomonadati</taxon>
        <taxon>Pseudomonadota</taxon>
        <taxon>Betaproteobacteria</taxon>
        <taxon>Burkholderiales</taxon>
        <taxon>Oxalobacteraceae</taxon>
        <taxon>Herbaspirillum</taxon>
    </lineage>
</organism>
<sequence>MFFDIVSRIVGTDLSLREAYRGTQAGRFACRHAARIFDIVCDVFFIIPYRSAVIGSARFF</sequence>
<accession>A0A225STZ5</accession>
<name>A0A225STZ5_9BURK</name>